<reference evidence="2" key="3">
    <citation type="submission" date="2016-01" db="EMBL/GenBank/DDBJ databases">
        <authorList>
            <person name="Oliw E.H."/>
        </authorList>
    </citation>
    <scope>NUCLEOTIDE SEQUENCE [LARGE SCALE GENOMIC DNA]</scope>
    <source>
        <strain evidence="2">GED7749B</strain>
    </source>
</reference>
<sequence length="39" mass="4692">MEMPVIAAFLSLFFLRGNIPFHKHLKHFFPARIYMKRGE</sequence>
<reference evidence="3" key="2">
    <citation type="submission" date="2015-01" db="EMBL/GenBank/DDBJ databases">
        <title>Comparative genome analysis of Bacillus coagulans HM-08, Clostridium butyricum HM-68, Bacillus subtilis HM-66 and Bacillus paralicheniformis BL-09.</title>
        <authorList>
            <person name="Zhang H."/>
        </authorList>
    </citation>
    <scope>NUCLEOTIDE SEQUENCE [LARGE SCALE GENOMIC DNA]</scope>
    <source>
        <strain evidence="3">HM-08</strain>
    </source>
</reference>
<organism evidence="2 4">
    <name type="scientific">Heyndrickxia coagulans</name>
    <name type="common">Weizmannia coagulans</name>
    <dbReference type="NCBI Taxonomy" id="1398"/>
    <lineage>
        <taxon>Bacteria</taxon>
        <taxon>Bacillati</taxon>
        <taxon>Bacillota</taxon>
        <taxon>Bacilli</taxon>
        <taxon>Bacillales</taxon>
        <taxon>Bacillaceae</taxon>
        <taxon>Heyndrickxia</taxon>
    </lineage>
</organism>
<accession>A0A0C5C2V5</accession>
<keyword evidence="3" id="KW-1185">Reference proteome</keyword>
<dbReference type="PATRIC" id="fig|1398.18.peg.1802"/>
<name>A0A0C5C2V5_HEYCO</name>
<evidence type="ECO:0000313" key="4">
    <source>
        <dbReference type="Proteomes" id="UP000070376"/>
    </source>
</evidence>
<dbReference type="EMBL" id="CP010525">
    <property type="protein sequence ID" value="AJO22588.1"/>
    <property type="molecule type" value="Genomic_DNA"/>
</dbReference>
<reference evidence="4" key="4">
    <citation type="submission" date="2016-01" db="EMBL/GenBank/DDBJ databases">
        <authorList>
            <person name="Mitreva M."/>
            <person name="Pepin K.H."/>
            <person name="Mihindukulasuriya K.A."/>
            <person name="Fulton R."/>
            <person name="Fronick C."/>
            <person name="O'Laughlin M."/>
            <person name="Miner T."/>
            <person name="Herter B."/>
            <person name="Rosa B.A."/>
            <person name="Cordes M."/>
            <person name="Tomlinson C."/>
            <person name="Wollam A."/>
            <person name="Palsikar V.B."/>
            <person name="Mardis E.R."/>
            <person name="Wilson R.K."/>
        </authorList>
    </citation>
    <scope>NUCLEOTIDE SEQUENCE [LARGE SCALE GENOMIC DNA]</scope>
    <source>
        <strain evidence="4">GED7749B</strain>
    </source>
</reference>
<proteinExistence type="predicted"/>
<gene>
    <name evidence="2" type="ORF">HMPREF3213_01149</name>
    <name evidence="1" type="ORF">SB48_HM08orf02840</name>
</gene>
<dbReference type="AlphaFoldDB" id="A0A0C5C2V5"/>
<dbReference type="Proteomes" id="UP000070376">
    <property type="component" value="Unassembled WGS sequence"/>
</dbReference>
<dbReference type="Proteomes" id="UP000032024">
    <property type="component" value="Chromosome"/>
</dbReference>
<evidence type="ECO:0000313" key="2">
    <source>
        <dbReference type="EMBL" id="KWZ84090.1"/>
    </source>
</evidence>
<evidence type="ECO:0000313" key="3">
    <source>
        <dbReference type="Proteomes" id="UP000032024"/>
    </source>
</evidence>
<reference evidence="1" key="1">
    <citation type="submission" date="2015-01" db="EMBL/GenBank/DDBJ databases">
        <title>Comparative genome analysis of Bacillus coagulans HM-08, Clostridium butyricum HM-68, Bacillus subtilis HM-66 and Bacillus licheniformis BL-09.</title>
        <authorList>
            <person name="Zhang H."/>
        </authorList>
    </citation>
    <scope>NUCLEOTIDE SEQUENCE [LARGE SCALE GENOMIC DNA]</scope>
    <source>
        <strain evidence="1">HM-08</strain>
    </source>
</reference>
<evidence type="ECO:0000313" key="1">
    <source>
        <dbReference type="EMBL" id="AJO22588.1"/>
    </source>
</evidence>
<dbReference type="EMBL" id="LRPN01000033">
    <property type="protein sequence ID" value="KWZ84090.1"/>
    <property type="molecule type" value="Genomic_DNA"/>
</dbReference>
<protein>
    <submittedName>
        <fullName evidence="2">Uncharacterized protein</fullName>
    </submittedName>
</protein>
<dbReference type="STRING" id="1398.AB434_3483"/>